<name>A0AAE0SMC8_9BIVA</name>
<reference evidence="2" key="3">
    <citation type="submission" date="2023-05" db="EMBL/GenBank/DDBJ databases">
        <authorList>
            <person name="Smith C.H."/>
        </authorList>
    </citation>
    <scope>NUCLEOTIDE SEQUENCE</scope>
    <source>
        <strain evidence="2">CHS0354</strain>
        <tissue evidence="2">Mantle</tissue>
    </source>
</reference>
<keyword evidence="1" id="KW-0175">Coiled coil</keyword>
<dbReference type="EMBL" id="JAEAOA010000080">
    <property type="protein sequence ID" value="KAK3594590.1"/>
    <property type="molecule type" value="Genomic_DNA"/>
</dbReference>
<evidence type="ECO:0000256" key="1">
    <source>
        <dbReference type="SAM" id="Coils"/>
    </source>
</evidence>
<keyword evidence="3" id="KW-1185">Reference proteome</keyword>
<feature type="coiled-coil region" evidence="1">
    <location>
        <begin position="90"/>
        <end position="117"/>
    </location>
</feature>
<sequence>MQAPAPVATVSKSEISSPAHIDALASTTMISAASDALPPMLAGDDASSLLTSSMSEPTTSIMKTAETPQQTNVHHDISEAQEQLLALLHLEEKGLIYEELKEKMKSAKLNQKQKKLKLKQMCLEATRQCECCLKVSKI</sequence>
<gene>
    <name evidence="2" type="ORF">CHS0354_000382</name>
</gene>
<dbReference type="Proteomes" id="UP001195483">
    <property type="component" value="Unassembled WGS sequence"/>
</dbReference>
<accession>A0AAE0SMC8</accession>
<organism evidence="2 3">
    <name type="scientific">Potamilus streckersoni</name>
    <dbReference type="NCBI Taxonomy" id="2493646"/>
    <lineage>
        <taxon>Eukaryota</taxon>
        <taxon>Metazoa</taxon>
        <taxon>Spiralia</taxon>
        <taxon>Lophotrochozoa</taxon>
        <taxon>Mollusca</taxon>
        <taxon>Bivalvia</taxon>
        <taxon>Autobranchia</taxon>
        <taxon>Heteroconchia</taxon>
        <taxon>Palaeoheterodonta</taxon>
        <taxon>Unionida</taxon>
        <taxon>Unionoidea</taxon>
        <taxon>Unionidae</taxon>
        <taxon>Ambleminae</taxon>
        <taxon>Lampsilini</taxon>
        <taxon>Potamilus</taxon>
    </lineage>
</organism>
<evidence type="ECO:0000313" key="2">
    <source>
        <dbReference type="EMBL" id="KAK3594590.1"/>
    </source>
</evidence>
<protein>
    <submittedName>
        <fullName evidence="2">Uncharacterized protein</fullName>
    </submittedName>
</protein>
<dbReference type="AlphaFoldDB" id="A0AAE0SMC8"/>
<proteinExistence type="predicted"/>
<evidence type="ECO:0000313" key="3">
    <source>
        <dbReference type="Proteomes" id="UP001195483"/>
    </source>
</evidence>
<reference evidence="2" key="2">
    <citation type="journal article" date="2021" name="Genome Biol. Evol.">
        <title>Developing a high-quality reference genome for a parasitic bivalve with doubly uniparental inheritance (Bivalvia: Unionida).</title>
        <authorList>
            <person name="Smith C.H."/>
        </authorList>
    </citation>
    <scope>NUCLEOTIDE SEQUENCE</scope>
    <source>
        <strain evidence="2">CHS0354</strain>
        <tissue evidence="2">Mantle</tissue>
    </source>
</reference>
<comment type="caution">
    <text evidence="2">The sequence shown here is derived from an EMBL/GenBank/DDBJ whole genome shotgun (WGS) entry which is preliminary data.</text>
</comment>
<reference evidence="2" key="1">
    <citation type="journal article" date="2021" name="Genome Biol. Evol.">
        <title>A High-Quality Reference Genome for a Parasitic Bivalve with Doubly Uniparental Inheritance (Bivalvia: Unionida).</title>
        <authorList>
            <person name="Smith C.H."/>
        </authorList>
    </citation>
    <scope>NUCLEOTIDE SEQUENCE</scope>
    <source>
        <strain evidence="2">CHS0354</strain>
    </source>
</reference>